<keyword evidence="3" id="KW-1185">Reference proteome</keyword>
<dbReference type="Proteomes" id="UP000091967">
    <property type="component" value="Unassembled WGS sequence"/>
</dbReference>
<evidence type="ECO:0000313" key="3">
    <source>
        <dbReference type="Proteomes" id="UP000091967"/>
    </source>
</evidence>
<feature type="compositionally biased region" description="Polar residues" evidence="1">
    <location>
        <begin position="260"/>
        <end position="270"/>
    </location>
</feature>
<comment type="caution">
    <text evidence="2">The sequence shown here is derived from an EMBL/GenBank/DDBJ whole genome shotgun (WGS) entry which is preliminary data.</text>
</comment>
<dbReference type="OMA" id="CVSQRSW"/>
<accession>A0A1B8AF94</accession>
<proteinExistence type="predicted"/>
<protein>
    <submittedName>
        <fullName evidence="2">Uncharacterized protein</fullName>
    </submittedName>
</protein>
<name>A0A1B8AF94_FUSPO</name>
<sequence length="297" mass="33533">MQGAIGSLPDRSFLCVVADQRPEYCDKSFPTIEKHNEHLKRCHSLVFYCEKCLFKFNSSLPEKNLGYAKKEHEQECKYEPSPENLEARKDHWLMDSDQYHRFKVVGWRKTPVPNLIFINGEKESLSKRSWRRIRETIFPGSEEPVIEPHAGPAASDQTIEAVMAMVERRMSVMPQHPNIREPSTDPRQRLKLVHIAPSTTDISQPSAQFSCESDSLTHPSSYVLSHSGADGHQETYGAEYGNTKDPADSFSWVLEEYQGPQPSESLSGTGSWVIPPLPPQVLMDCGPGNPPQAPDQE</sequence>
<evidence type="ECO:0000313" key="2">
    <source>
        <dbReference type="EMBL" id="OBS19129.1"/>
    </source>
</evidence>
<evidence type="ECO:0000256" key="1">
    <source>
        <dbReference type="SAM" id="MobiDB-lite"/>
    </source>
</evidence>
<dbReference type="EMBL" id="LYXU01000004">
    <property type="protein sequence ID" value="OBS19129.1"/>
    <property type="molecule type" value="Genomic_DNA"/>
</dbReference>
<feature type="region of interest" description="Disordered" evidence="1">
    <location>
        <begin position="258"/>
        <end position="297"/>
    </location>
</feature>
<gene>
    <name evidence="2" type="ORF">FPOA_10852</name>
</gene>
<reference evidence="2 3" key="1">
    <citation type="submission" date="2016-06" db="EMBL/GenBank/DDBJ databases">
        <title>Living apart together: crosstalk between the core and supernumerary genomes in a fungal plant pathogen.</title>
        <authorList>
            <person name="Vanheule A."/>
            <person name="Audenaert K."/>
            <person name="Warris S."/>
            <person name="Van De Geest H."/>
            <person name="Schijlen E."/>
            <person name="Hofte M."/>
            <person name="De Saeger S."/>
            <person name="Haesaert G."/>
            <person name="Waalwijk C."/>
            <person name="Van Der Lee T."/>
        </authorList>
    </citation>
    <scope>NUCLEOTIDE SEQUENCE [LARGE SCALE GENOMIC DNA]</scope>
    <source>
        <strain evidence="2 3">2516</strain>
    </source>
</reference>
<organism evidence="2 3">
    <name type="scientific">Fusarium poae</name>
    <dbReference type="NCBI Taxonomy" id="36050"/>
    <lineage>
        <taxon>Eukaryota</taxon>
        <taxon>Fungi</taxon>
        <taxon>Dikarya</taxon>
        <taxon>Ascomycota</taxon>
        <taxon>Pezizomycotina</taxon>
        <taxon>Sordariomycetes</taxon>
        <taxon>Hypocreomycetidae</taxon>
        <taxon>Hypocreales</taxon>
        <taxon>Nectriaceae</taxon>
        <taxon>Fusarium</taxon>
    </lineage>
</organism>
<dbReference type="AlphaFoldDB" id="A0A1B8AF94"/>
<feature type="compositionally biased region" description="Pro residues" evidence="1">
    <location>
        <begin position="288"/>
        <end position="297"/>
    </location>
</feature>